<evidence type="ECO:0000256" key="1">
    <source>
        <dbReference type="SAM" id="SignalP"/>
    </source>
</evidence>
<proteinExistence type="predicted"/>
<reference evidence="2" key="1">
    <citation type="submission" date="2020-12" db="EMBL/GenBank/DDBJ databases">
        <title>Bacterial taxonomy.</title>
        <authorList>
            <person name="Pan X."/>
        </authorList>
    </citation>
    <scope>NUCLEOTIDE SEQUENCE</scope>
    <source>
        <strain evidence="2">M0105</strain>
    </source>
</reference>
<sequence>MSFIRLLVAALTSLSISISTSISVASEPATQQEMAEEMMRLASRYVGPDIRRRAPAGSSTEYITGPVNSFLRITDCQFEFHWDDQSRAVMSWELGKYSVDSEPTQFDATTFVASFELDPRWLADHRRGGTLRHETEKTLEYHFKLNGDPSPSRAARIMMAPGVLDGMFGEHLRSNHYRSQEDGRIVYVGSVYEAVVKLRPEDAPAFIALAREYRQRFCMIE</sequence>
<feature type="chain" id="PRO_5035203978" evidence="1">
    <location>
        <begin position="26"/>
        <end position="221"/>
    </location>
</feature>
<gene>
    <name evidence="2" type="ORF">H0I76_12795</name>
</gene>
<feature type="signal peptide" evidence="1">
    <location>
        <begin position="1"/>
        <end position="25"/>
    </location>
</feature>
<keyword evidence="3" id="KW-1185">Reference proteome</keyword>
<comment type="caution">
    <text evidence="2">The sequence shown here is derived from an EMBL/GenBank/DDBJ whole genome shotgun (WGS) entry which is preliminary data.</text>
</comment>
<organism evidence="2 3">
    <name type="scientific">Thermohalobaculum xanthum</name>
    <dbReference type="NCBI Taxonomy" id="2753746"/>
    <lineage>
        <taxon>Bacteria</taxon>
        <taxon>Pseudomonadati</taxon>
        <taxon>Pseudomonadota</taxon>
        <taxon>Alphaproteobacteria</taxon>
        <taxon>Rhodobacterales</taxon>
        <taxon>Paracoccaceae</taxon>
        <taxon>Thermohalobaculum</taxon>
    </lineage>
</organism>
<evidence type="ECO:0000313" key="2">
    <source>
        <dbReference type="EMBL" id="MBK0400070.1"/>
    </source>
</evidence>
<dbReference type="RefSeq" id="WP_200610394.1">
    <property type="nucleotide sequence ID" value="NZ_JAEHHL010000007.1"/>
</dbReference>
<name>A0A8J7SI21_9RHOB</name>
<protein>
    <submittedName>
        <fullName evidence="2">Uncharacterized protein</fullName>
    </submittedName>
</protein>
<dbReference type="EMBL" id="JAEHHL010000007">
    <property type="protein sequence ID" value="MBK0400070.1"/>
    <property type="molecule type" value="Genomic_DNA"/>
</dbReference>
<dbReference type="Proteomes" id="UP000655420">
    <property type="component" value="Unassembled WGS sequence"/>
</dbReference>
<dbReference type="AlphaFoldDB" id="A0A8J7SI21"/>
<evidence type="ECO:0000313" key="3">
    <source>
        <dbReference type="Proteomes" id="UP000655420"/>
    </source>
</evidence>
<keyword evidence="1" id="KW-0732">Signal</keyword>
<accession>A0A8J7SI21</accession>